<name>A0A0G0PTY9_9BACT</name>
<comment type="caution">
    <text evidence="1">The sequence shown here is derived from an EMBL/GenBank/DDBJ whole genome shotgun (WGS) entry which is preliminary data.</text>
</comment>
<organism evidence="1 2">
    <name type="scientific">Candidatus Falkowbacteria bacterium GW2011_GWF2_39_8</name>
    <dbReference type="NCBI Taxonomy" id="1618642"/>
    <lineage>
        <taxon>Bacteria</taxon>
        <taxon>Candidatus Falkowiibacteriota</taxon>
    </lineage>
</organism>
<dbReference type="AlphaFoldDB" id="A0A0G0PTY9"/>
<protein>
    <submittedName>
        <fullName evidence="1">Uncharacterized protein</fullName>
    </submittedName>
</protein>
<gene>
    <name evidence="1" type="ORF">UT64_C0062G0009</name>
</gene>
<accession>A0A0G0PTY9</accession>
<sequence>MANVKKFFIYVYILTLIQLNFKSKKIADLMVGYRKC</sequence>
<proteinExistence type="predicted"/>
<evidence type="ECO:0000313" key="1">
    <source>
        <dbReference type="EMBL" id="KKR31378.1"/>
    </source>
</evidence>
<evidence type="ECO:0000313" key="2">
    <source>
        <dbReference type="Proteomes" id="UP000034137"/>
    </source>
</evidence>
<dbReference type="EMBL" id="LBXO01000062">
    <property type="protein sequence ID" value="KKR31378.1"/>
    <property type="molecule type" value="Genomic_DNA"/>
</dbReference>
<reference evidence="1 2" key="1">
    <citation type="journal article" date="2015" name="Nature">
        <title>rRNA introns, odd ribosomes, and small enigmatic genomes across a large radiation of phyla.</title>
        <authorList>
            <person name="Brown C.T."/>
            <person name="Hug L.A."/>
            <person name="Thomas B.C."/>
            <person name="Sharon I."/>
            <person name="Castelle C.J."/>
            <person name="Singh A."/>
            <person name="Wilkins M.J."/>
            <person name="Williams K.H."/>
            <person name="Banfield J.F."/>
        </authorList>
    </citation>
    <scope>NUCLEOTIDE SEQUENCE [LARGE SCALE GENOMIC DNA]</scope>
</reference>
<dbReference type="Proteomes" id="UP000034137">
    <property type="component" value="Unassembled WGS sequence"/>
</dbReference>